<keyword evidence="3" id="KW-1185">Reference proteome</keyword>
<protein>
    <submittedName>
        <fullName evidence="2">Glycosyltransferase family 15 protein</fullName>
    </submittedName>
</protein>
<dbReference type="EMBL" id="JANBVO010000038">
    <property type="protein sequence ID" value="KAJ9136749.1"/>
    <property type="molecule type" value="Genomic_DNA"/>
</dbReference>
<reference evidence="2" key="1">
    <citation type="submission" date="2022-07" db="EMBL/GenBank/DDBJ databases">
        <title>Fungi with potential for degradation of polypropylene.</title>
        <authorList>
            <person name="Gostincar C."/>
        </authorList>
    </citation>
    <scope>NUCLEOTIDE SEQUENCE</scope>
    <source>
        <strain evidence="2">EXF-13308</strain>
    </source>
</reference>
<sequence length="828" mass="91180">MERTVPLQEDSGMSDSTYEIINSADEESQDGRGTESVADSLDFLRPADDVRSVAGTENTFESDTPSSDDESEDDGAEEQEESHSHASSIRYADEALGSPSAHASLPGLRYEPLADPTAPFNSIEFEEEDSTVYLDKISVKHTIRDFNEQETAEIVQDMHIDGRPKRLVATVRQTMSQGCLSTTEPLRVLYVGDESARNSIVYKISRAITSSESIDYNTGKTLRRNTEGVFNIVPISSFGSMKDPDIELMATSSYQIKVETCTSAEKLEIKGDLFPSDVVYSLIIDNEKKYKSVVDSAAHVQPAWSLPHVAIFYCAESDDESARANRAVVWEFTKRHGIPSVFISETQAFKKPSSELLANFVDEHAVHLSLESRDAEHLIHPQRLPIDLNSFLNIDARQMNRNLAYLTGLQEPPSIAEERIGDVIAMSSSQTLPEPDAISLERLSAVTDFIRGLSYREVLGFLLPIVVACLTSHLMTSMAGQSQPQKPGLATVPAASVATVASTTPTATVSTTTATVTIDMTSTKTVRLTSAEPSNTILPFGGFLSDKAQAVTSEDEAKTAVCSVEMYSNNEILIKVPSGTKTTWLAKGAIDIDVYRGPDPVKSRLSTIDEGILIEINQKDAYGVLNVSVVTTRKPKVNETFAVDFGRPFIIEAYEAGKHMVQGMAGKLVDTADEAASIVEDVCIPIYNSVTEKLRDRAASLGESIEEAGKFPALLSARLSDISGSLKAIRSAWEEQLPSMDSVREDVDWTILRAQVASKLWWLKLQGRIAEHNDYERKATEFLRKKHHGISKERKMRRSTERPCQRGRSNCPRQSGTLLTRTWMKLLG</sequence>
<evidence type="ECO:0000313" key="3">
    <source>
        <dbReference type="Proteomes" id="UP001174694"/>
    </source>
</evidence>
<evidence type="ECO:0000313" key="2">
    <source>
        <dbReference type="EMBL" id="KAJ9136749.1"/>
    </source>
</evidence>
<feature type="region of interest" description="Disordered" evidence="1">
    <location>
        <begin position="1"/>
        <end position="87"/>
    </location>
</feature>
<evidence type="ECO:0000256" key="1">
    <source>
        <dbReference type="SAM" id="MobiDB-lite"/>
    </source>
</evidence>
<accession>A0AA38RGU6</accession>
<feature type="compositionally biased region" description="Basic and acidic residues" evidence="1">
    <location>
        <begin position="790"/>
        <end position="804"/>
    </location>
</feature>
<proteinExistence type="predicted"/>
<comment type="caution">
    <text evidence="2">The sequence shown here is derived from an EMBL/GenBank/DDBJ whole genome shotgun (WGS) entry which is preliminary data.</text>
</comment>
<dbReference type="AlphaFoldDB" id="A0AA38RGU6"/>
<organism evidence="2 3">
    <name type="scientific">Pleurostoma richardsiae</name>
    <dbReference type="NCBI Taxonomy" id="41990"/>
    <lineage>
        <taxon>Eukaryota</taxon>
        <taxon>Fungi</taxon>
        <taxon>Dikarya</taxon>
        <taxon>Ascomycota</taxon>
        <taxon>Pezizomycotina</taxon>
        <taxon>Sordariomycetes</taxon>
        <taxon>Sordariomycetidae</taxon>
        <taxon>Calosphaeriales</taxon>
        <taxon>Pleurostomataceae</taxon>
        <taxon>Pleurostoma</taxon>
    </lineage>
</organism>
<feature type="region of interest" description="Disordered" evidence="1">
    <location>
        <begin position="788"/>
        <end position="815"/>
    </location>
</feature>
<gene>
    <name evidence="2" type="ORF">NKR23_g9646</name>
</gene>
<feature type="compositionally biased region" description="Acidic residues" evidence="1">
    <location>
        <begin position="66"/>
        <end position="80"/>
    </location>
</feature>
<dbReference type="Proteomes" id="UP001174694">
    <property type="component" value="Unassembled WGS sequence"/>
</dbReference>
<feature type="compositionally biased region" description="Polar residues" evidence="1">
    <location>
        <begin position="11"/>
        <end position="20"/>
    </location>
</feature>
<name>A0AA38RGU6_9PEZI</name>